<proteinExistence type="predicted"/>
<dbReference type="EMBL" id="JAJJPB010000028">
    <property type="protein sequence ID" value="MCC9296317.1"/>
    <property type="molecule type" value="Genomic_DNA"/>
</dbReference>
<evidence type="ECO:0000256" key="1">
    <source>
        <dbReference type="SAM" id="MobiDB-lite"/>
    </source>
</evidence>
<reference evidence="2" key="1">
    <citation type="submission" date="2021-11" db="EMBL/GenBank/DDBJ databases">
        <authorList>
            <person name="Qingchun L."/>
            <person name="Dong Z."/>
            <person name="Zongwei Q."/>
            <person name="Jia Z."/>
            <person name="Duotao L."/>
        </authorList>
    </citation>
    <scope>NUCLEOTIDE SEQUENCE</scope>
    <source>
        <strain evidence="2">WLY-B-L2</strain>
    </source>
</reference>
<dbReference type="Proteomes" id="UP001165422">
    <property type="component" value="Unassembled WGS sequence"/>
</dbReference>
<sequence length="147" mass="17716">MVQKIDSNTREINSLIEEKNKRIDGVKREKDMKWKESSGERSREIESGKNDLTGKFSEKINELENRYKNNSFFLENECEVTEEYQNEEILKKLISYLKNGRVFSKKSAIDLYEDEKRRDMEFQAKLAREREVFEFKKQSNERNIEKD</sequence>
<organism evidence="2 3">
    <name type="scientific">Clostridium aromativorans</name>
    <dbReference type="NCBI Taxonomy" id="2836848"/>
    <lineage>
        <taxon>Bacteria</taxon>
        <taxon>Bacillati</taxon>
        <taxon>Bacillota</taxon>
        <taxon>Clostridia</taxon>
        <taxon>Eubacteriales</taxon>
        <taxon>Clostridiaceae</taxon>
        <taxon>Clostridium</taxon>
    </lineage>
</organism>
<name>A0ABS8N926_9CLOT</name>
<dbReference type="RefSeq" id="WP_229981954.1">
    <property type="nucleotide sequence ID" value="NZ_JAJJPB010000028.1"/>
</dbReference>
<keyword evidence="3" id="KW-1185">Reference proteome</keyword>
<feature type="compositionally biased region" description="Basic and acidic residues" evidence="1">
    <location>
        <begin position="29"/>
        <end position="49"/>
    </location>
</feature>
<protein>
    <submittedName>
        <fullName evidence="2">Uncharacterized protein</fullName>
    </submittedName>
</protein>
<evidence type="ECO:0000313" key="3">
    <source>
        <dbReference type="Proteomes" id="UP001165422"/>
    </source>
</evidence>
<evidence type="ECO:0000313" key="2">
    <source>
        <dbReference type="EMBL" id="MCC9296317.1"/>
    </source>
</evidence>
<feature type="region of interest" description="Disordered" evidence="1">
    <location>
        <begin position="29"/>
        <end position="51"/>
    </location>
</feature>
<comment type="caution">
    <text evidence="2">The sequence shown here is derived from an EMBL/GenBank/DDBJ whole genome shotgun (WGS) entry which is preliminary data.</text>
</comment>
<gene>
    <name evidence="2" type="ORF">LN736_15790</name>
</gene>
<accession>A0ABS8N926</accession>